<accession>A0A212K7Q8</accession>
<evidence type="ECO:0000256" key="1">
    <source>
        <dbReference type="ARBA" id="ARBA00008107"/>
    </source>
</evidence>
<gene>
    <name evidence="4" type="ORF">KM92DES2_12376</name>
</gene>
<dbReference type="InterPro" id="IPR028366">
    <property type="entry name" value="PhoU"/>
</dbReference>
<dbReference type="GO" id="GO:0045936">
    <property type="term" value="P:negative regulation of phosphate metabolic process"/>
    <property type="evidence" value="ECO:0007669"/>
    <property type="project" value="InterPro"/>
</dbReference>
<dbReference type="InterPro" id="IPR026022">
    <property type="entry name" value="PhoU_dom"/>
</dbReference>
<evidence type="ECO:0000313" key="4">
    <source>
        <dbReference type="EMBL" id="SBW07754.1"/>
    </source>
</evidence>
<dbReference type="SUPFAM" id="SSF109755">
    <property type="entry name" value="PhoU-like"/>
    <property type="match status" value="1"/>
</dbReference>
<proteinExistence type="inferred from homology"/>
<sequence length="271" mass="29521">MQQQANYLQQLLVSLRTRLLVMCASVGIALEDAGKAMAAGDPGRAASVIENDAAIDALENEIDEMALQLLARTQPVAGDLRFVVSALRMVVDLERIGDEAVSMAEQAILMQDKPGFGVIPHVREMYYKASDAFDRAVRVFRENNAQDALHMLRGDEEAVQSEVRIIQQIMESLSDPDSSLDPYQAMHIILVTRSLTRVWRRSINIAEQVYFISQGESVKHKGDERGEVARATGDVQSAGMADSASGTSSVSAMHEDADDAADDTAGPEDRA</sequence>
<evidence type="ECO:0000259" key="3">
    <source>
        <dbReference type="Pfam" id="PF01895"/>
    </source>
</evidence>
<comment type="similarity">
    <text evidence="1">Belongs to the PhoU family.</text>
</comment>
<feature type="compositionally biased region" description="Acidic residues" evidence="2">
    <location>
        <begin position="256"/>
        <end position="271"/>
    </location>
</feature>
<dbReference type="PIRSF" id="PIRSF003107">
    <property type="entry name" value="PhoU"/>
    <property type="match status" value="1"/>
</dbReference>
<dbReference type="NCBIfam" id="TIGR02135">
    <property type="entry name" value="phoU_full"/>
    <property type="match status" value="1"/>
</dbReference>
<protein>
    <submittedName>
        <fullName evidence="4">Phosphate uptake regulator, PhoU</fullName>
    </submittedName>
</protein>
<name>A0A212K7Q8_9BACT</name>
<evidence type="ECO:0000256" key="2">
    <source>
        <dbReference type="SAM" id="MobiDB-lite"/>
    </source>
</evidence>
<feature type="region of interest" description="Disordered" evidence="2">
    <location>
        <begin position="221"/>
        <end position="271"/>
    </location>
</feature>
<dbReference type="PANTHER" id="PTHR42930">
    <property type="entry name" value="PHOSPHATE-SPECIFIC TRANSPORT SYSTEM ACCESSORY PROTEIN PHOU"/>
    <property type="match status" value="1"/>
</dbReference>
<dbReference type="RefSeq" id="WP_227119030.1">
    <property type="nucleotide sequence ID" value="NZ_LT598928.1"/>
</dbReference>
<dbReference type="EMBL" id="FLUP01000001">
    <property type="protein sequence ID" value="SBW07754.1"/>
    <property type="molecule type" value="Genomic_DNA"/>
</dbReference>
<dbReference type="GO" id="GO:0030643">
    <property type="term" value="P:intracellular phosphate ion homeostasis"/>
    <property type="evidence" value="ECO:0007669"/>
    <property type="project" value="InterPro"/>
</dbReference>
<dbReference type="InterPro" id="IPR038078">
    <property type="entry name" value="PhoU-like_sf"/>
</dbReference>
<feature type="domain" description="PhoU" evidence="3">
    <location>
        <begin position="122"/>
        <end position="209"/>
    </location>
</feature>
<dbReference type="AlphaFoldDB" id="A0A212K7Q8"/>
<dbReference type="Gene3D" id="1.20.58.220">
    <property type="entry name" value="Phosphate transport system protein phou homolog 2, domain 2"/>
    <property type="match status" value="1"/>
</dbReference>
<feature type="domain" description="PhoU" evidence="3">
    <location>
        <begin position="22"/>
        <end position="106"/>
    </location>
</feature>
<dbReference type="Pfam" id="PF01895">
    <property type="entry name" value="PhoU"/>
    <property type="match status" value="2"/>
</dbReference>
<dbReference type="PANTHER" id="PTHR42930:SF3">
    <property type="entry name" value="PHOSPHATE-SPECIFIC TRANSPORT SYSTEM ACCESSORY PROTEIN PHOU"/>
    <property type="match status" value="1"/>
</dbReference>
<reference evidence="4" key="1">
    <citation type="submission" date="2016-04" db="EMBL/GenBank/DDBJ databases">
        <authorList>
            <person name="Evans L.H."/>
            <person name="Alamgir A."/>
            <person name="Owens N."/>
            <person name="Weber N.D."/>
            <person name="Virtaneva K."/>
            <person name="Barbian K."/>
            <person name="Babar A."/>
            <person name="Rosenke K."/>
        </authorList>
    </citation>
    <scope>NUCLEOTIDE SEQUENCE</scope>
    <source>
        <strain evidence="4">92-2</strain>
    </source>
</reference>
<organism evidence="4">
    <name type="scientific">uncultured Desulfovibrio sp</name>
    <dbReference type="NCBI Taxonomy" id="167968"/>
    <lineage>
        <taxon>Bacteria</taxon>
        <taxon>Pseudomonadati</taxon>
        <taxon>Thermodesulfobacteriota</taxon>
        <taxon>Desulfovibrionia</taxon>
        <taxon>Desulfovibrionales</taxon>
        <taxon>Desulfovibrionaceae</taxon>
        <taxon>Desulfovibrio</taxon>
        <taxon>environmental samples</taxon>
    </lineage>
</organism>